<dbReference type="STRING" id="1122133.SAMN02745157_4856"/>
<dbReference type="Proteomes" id="UP000184485">
    <property type="component" value="Unassembled WGS sequence"/>
</dbReference>
<dbReference type="EMBL" id="FQUP01000007">
    <property type="protein sequence ID" value="SHG79656.1"/>
    <property type="molecule type" value="Genomic_DNA"/>
</dbReference>
<proteinExistence type="predicted"/>
<feature type="region of interest" description="Disordered" evidence="1">
    <location>
        <begin position="103"/>
        <end position="125"/>
    </location>
</feature>
<dbReference type="GO" id="GO:0019068">
    <property type="term" value="P:virion assembly"/>
    <property type="evidence" value="ECO:0007669"/>
    <property type="project" value="InterPro"/>
</dbReference>
<dbReference type="Pfam" id="PF05354">
    <property type="entry name" value="Phage_attach"/>
    <property type="match status" value="1"/>
</dbReference>
<sequence>MSFLDDIPDLIADALGDDFLDAVLTRETVGAPDPATPWEPGAVTTTSYPCKAINDEWASSYLAGGLVNAGDCKVLVLASTLIVEPAPGDRITVRDETFTVVPEGRGQPAVSTDPAKATWTLRASR</sequence>
<protein>
    <recommendedName>
        <fullName evidence="4">Phage Head-Tail Attachment</fullName>
    </recommendedName>
</protein>
<accession>A0A1M5MR21</accession>
<evidence type="ECO:0000313" key="2">
    <source>
        <dbReference type="EMBL" id="SHG79656.1"/>
    </source>
</evidence>
<keyword evidence="3" id="KW-1185">Reference proteome</keyword>
<evidence type="ECO:0008006" key="4">
    <source>
        <dbReference type="Google" id="ProtNLM"/>
    </source>
</evidence>
<evidence type="ECO:0000313" key="3">
    <source>
        <dbReference type="Proteomes" id="UP000184485"/>
    </source>
</evidence>
<evidence type="ECO:0000256" key="1">
    <source>
        <dbReference type="SAM" id="MobiDB-lite"/>
    </source>
</evidence>
<dbReference type="OrthoDB" id="7205619at2"/>
<name>A0A1M5MR21_9HYPH</name>
<reference evidence="2 3" key="1">
    <citation type="submission" date="2016-11" db="EMBL/GenBank/DDBJ databases">
        <authorList>
            <person name="Jaros S."/>
            <person name="Januszkiewicz K."/>
            <person name="Wedrychowicz H."/>
        </authorList>
    </citation>
    <scope>NUCLEOTIDE SEQUENCE [LARGE SCALE GENOMIC DNA]</scope>
    <source>
        <strain evidence="2 3">DSM 19436</strain>
    </source>
</reference>
<dbReference type="InterPro" id="IPR008018">
    <property type="entry name" value="Phage_tail_attach_FII"/>
</dbReference>
<gene>
    <name evidence="2" type="ORF">SAMN02745157_4856</name>
</gene>
<dbReference type="AlphaFoldDB" id="A0A1M5MR21"/>
<dbReference type="RefSeq" id="WP_073058226.1">
    <property type="nucleotide sequence ID" value="NZ_FQUP01000007.1"/>
</dbReference>
<organism evidence="2 3">
    <name type="scientific">Kaistia soli DSM 19436</name>
    <dbReference type="NCBI Taxonomy" id="1122133"/>
    <lineage>
        <taxon>Bacteria</taxon>
        <taxon>Pseudomonadati</taxon>
        <taxon>Pseudomonadota</taxon>
        <taxon>Alphaproteobacteria</taxon>
        <taxon>Hyphomicrobiales</taxon>
        <taxon>Kaistiaceae</taxon>
        <taxon>Kaistia</taxon>
    </lineage>
</organism>